<dbReference type="AlphaFoldDB" id="A0AAN7CI96"/>
<dbReference type="GO" id="GO:0160198">
    <property type="term" value="F:polyprenal reductase activity"/>
    <property type="evidence" value="ECO:0007669"/>
    <property type="project" value="UniProtKB-EC"/>
</dbReference>
<feature type="transmembrane region" description="Helical" evidence="5">
    <location>
        <begin position="207"/>
        <end position="223"/>
    </location>
</feature>
<evidence type="ECO:0000256" key="1">
    <source>
        <dbReference type="ARBA" id="ARBA00004127"/>
    </source>
</evidence>
<keyword evidence="3 5" id="KW-1133">Transmembrane helix</keyword>
<dbReference type="PANTHER" id="PTHR14624:SF0">
    <property type="entry name" value="POLYPRENOL REDUCTASE"/>
    <property type="match status" value="1"/>
</dbReference>
<protein>
    <recommendedName>
        <fullName evidence="5">Polyprenal reductase</fullName>
        <ecNumber evidence="5">1.3.1.94</ecNumber>
    </recommendedName>
</protein>
<dbReference type="GO" id="GO:0102389">
    <property type="term" value="F:polyprenol reductase activity"/>
    <property type="evidence" value="ECO:0007669"/>
    <property type="project" value="UniProtKB-UniRule"/>
</dbReference>
<comment type="similarity">
    <text evidence="5">Belongs to the steroid 5-alpha reductase family. Polyprenal reductase subfamily.</text>
</comment>
<comment type="function">
    <text evidence="5">Plays a key role in early steps of protein N-linked glycosylation by being involved in the conversion of polyprenol into dolichol. Acts as a polyprenal reductase that mediates the reduction of polyprenal into dolichal in a NADP-dependent mechanism. Dolichols are required for the synthesis of dolichol-linked monosaccharides and the oligosaccharide precursor used for N-glycosylation.</text>
</comment>
<sequence>MAWGELLQRTLLAPFGVTPAQWCQGFFLVAAGGVVAVAAMPRDAKTLLVDYGARKAHKQSAHRPSPKPLHDGWLLSLIDAVTSWTQVPHSWFSAFYVVSLACSVFWLVQFLSNGAVLRSIASSQVSTQEPSSTMAQVALGWLMMFLQATRRVYEHATVIKPSKSTMWVVHWLLGLFFYLFISVSVWVEGSAGAILDPLAGHTDDAQSLWKMAVAVPAFLFAWVNQYRCHKHLAGLKKYSLPEDGMFRHFICPHYTCECVLYFSMAVATAPRGTWCNRTLLCALVFVAVNLGVTASGTRKWYVEKFGIGPVATKWNMIPFIF</sequence>
<accession>A0AAN7CI96</accession>
<evidence type="ECO:0000313" key="8">
    <source>
        <dbReference type="Proteomes" id="UP001303760"/>
    </source>
</evidence>
<keyword evidence="2 5" id="KW-0812">Transmembrane</keyword>
<dbReference type="InterPro" id="IPR001104">
    <property type="entry name" value="3-oxo-5_a-steroid_4-DH_C"/>
</dbReference>
<dbReference type="Pfam" id="PF02544">
    <property type="entry name" value="Steroid_dh"/>
    <property type="match status" value="1"/>
</dbReference>
<reference evidence="7" key="2">
    <citation type="submission" date="2023-05" db="EMBL/GenBank/DDBJ databases">
        <authorList>
            <consortium name="Lawrence Berkeley National Laboratory"/>
            <person name="Steindorff A."/>
            <person name="Hensen N."/>
            <person name="Bonometti L."/>
            <person name="Westerberg I."/>
            <person name="Brannstrom I.O."/>
            <person name="Guillou S."/>
            <person name="Cros-Aarteil S."/>
            <person name="Calhoun S."/>
            <person name="Haridas S."/>
            <person name="Kuo A."/>
            <person name="Mondo S."/>
            <person name="Pangilinan J."/>
            <person name="Riley R."/>
            <person name="Labutti K."/>
            <person name="Andreopoulos B."/>
            <person name="Lipzen A."/>
            <person name="Chen C."/>
            <person name="Yanf M."/>
            <person name="Daum C."/>
            <person name="Ng V."/>
            <person name="Clum A."/>
            <person name="Ohm R."/>
            <person name="Martin F."/>
            <person name="Silar P."/>
            <person name="Natvig D."/>
            <person name="Lalanne C."/>
            <person name="Gautier V."/>
            <person name="Ament-Velasquez S.L."/>
            <person name="Kruys A."/>
            <person name="Hutchinson M.I."/>
            <person name="Powell A.J."/>
            <person name="Barry K."/>
            <person name="Miller A.N."/>
            <person name="Grigoriev I.V."/>
            <person name="Debuchy R."/>
            <person name="Gladieux P."/>
            <person name="Thoren M.H."/>
            <person name="Johannesson H."/>
        </authorList>
    </citation>
    <scope>NUCLEOTIDE SEQUENCE</scope>
    <source>
        <strain evidence="7">CBS 532.94</strain>
    </source>
</reference>
<dbReference type="GO" id="GO:0003865">
    <property type="term" value="F:3-oxo-5-alpha-steroid 4-dehydrogenase activity"/>
    <property type="evidence" value="ECO:0007669"/>
    <property type="project" value="TreeGrafter"/>
</dbReference>
<dbReference type="Proteomes" id="UP001303760">
    <property type="component" value="Unassembled WGS sequence"/>
</dbReference>
<feature type="domain" description="3-oxo-5-alpha-steroid 4-dehydrogenase C-terminal" evidence="6">
    <location>
        <begin position="202"/>
        <end position="321"/>
    </location>
</feature>
<dbReference type="EC" id="1.3.1.94" evidence="5"/>
<reference evidence="7" key="1">
    <citation type="journal article" date="2023" name="Mol. Phylogenet. Evol.">
        <title>Genome-scale phylogeny and comparative genomics of the fungal order Sordariales.</title>
        <authorList>
            <person name="Hensen N."/>
            <person name="Bonometti L."/>
            <person name="Westerberg I."/>
            <person name="Brannstrom I.O."/>
            <person name="Guillou S."/>
            <person name="Cros-Aarteil S."/>
            <person name="Calhoun S."/>
            <person name="Haridas S."/>
            <person name="Kuo A."/>
            <person name="Mondo S."/>
            <person name="Pangilinan J."/>
            <person name="Riley R."/>
            <person name="LaButti K."/>
            <person name="Andreopoulos B."/>
            <person name="Lipzen A."/>
            <person name="Chen C."/>
            <person name="Yan M."/>
            <person name="Daum C."/>
            <person name="Ng V."/>
            <person name="Clum A."/>
            <person name="Steindorff A."/>
            <person name="Ohm R.A."/>
            <person name="Martin F."/>
            <person name="Silar P."/>
            <person name="Natvig D.O."/>
            <person name="Lalanne C."/>
            <person name="Gautier V."/>
            <person name="Ament-Velasquez S.L."/>
            <person name="Kruys A."/>
            <person name="Hutchinson M.I."/>
            <person name="Powell A.J."/>
            <person name="Barry K."/>
            <person name="Miller A.N."/>
            <person name="Grigoriev I.V."/>
            <person name="Debuchy R."/>
            <person name="Gladieux P."/>
            <person name="Hiltunen Thoren M."/>
            <person name="Johannesson H."/>
        </authorList>
    </citation>
    <scope>NUCLEOTIDE SEQUENCE</scope>
    <source>
        <strain evidence="7">CBS 532.94</strain>
    </source>
</reference>
<name>A0AAN7CI96_9PEZI</name>
<evidence type="ECO:0000256" key="4">
    <source>
        <dbReference type="ARBA" id="ARBA00023136"/>
    </source>
</evidence>
<keyword evidence="5" id="KW-0560">Oxidoreductase</keyword>
<comment type="caution">
    <text evidence="7">The sequence shown here is derived from an EMBL/GenBank/DDBJ whole genome shotgun (WGS) entry which is preliminary data.</text>
</comment>
<evidence type="ECO:0000256" key="5">
    <source>
        <dbReference type="RuleBase" id="RU367081"/>
    </source>
</evidence>
<comment type="pathway">
    <text evidence="5">Protein modification; protein glycosylation.</text>
</comment>
<keyword evidence="4 5" id="KW-0472">Membrane</keyword>
<proteinExistence type="inferred from homology"/>
<gene>
    <name evidence="7" type="ORF">C8A03DRAFT_11186</name>
</gene>
<comment type="subcellular location">
    <subcellularLocation>
        <location evidence="1">Endomembrane system</location>
        <topology evidence="1">Multi-pass membrane protein</topology>
    </subcellularLocation>
    <subcellularLocation>
        <location evidence="5">Endoplasmic reticulum membrane</location>
    </subcellularLocation>
</comment>
<feature type="transmembrane region" description="Helical" evidence="5">
    <location>
        <begin position="168"/>
        <end position="187"/>
    </location>
</feature>
<keyword evidence="5" id="KW-0256">Endoplasmic reticulum</keyword>
<dbReference type="GO" id="GO:0016095">
    <property type="term" value="P:polyprenol catabolic process"/>
    <property type="evidence" value="ECO:0007669"/>
    <property type="project" value="UniProtKB-UniRule"/>
</dbReference>
<comment type="catalytic activity">
    <reaction evidence="5">
        <text>a di-trans,poly-cis-dolichal + NADP(+) = a di-trans,poly-cis-polyprenal + NADPH + H(+)</text>
        <dbReference type="Rhea" id="RHEA:80727"/>
        <dbReference type="Rhea" id="RHEA-COMP:19536"/>
        <dbReference type="Rhea" id="RHEA-COMP:19537"/>
        <dbReference type="ChEBI" id="CHEBI:15378"/>
        <dbReference type="ChEBI" id="CHEBI:57783"/>
        <dbReference type="ChEBI" id="CHEBI:58349"/>
        <dbReference type="ChEBI" id="CHEBI:231623"/>
        <dbReference type="ChEBI" id="CHEBI:231637"/>
        <dbReference type="EC" id="1.3.1.94"/>
    </reaction>
    <physiologicalReaction direction="right-to-left" evidence="5">
        <dbReference type="Rhea" id="RHEA:80729"/>
    </physiologicalReaction>
</comment>
<feature type="transmembrane region" description="Helical" evidence="5">
    <location>
        <begin position="19"/>
        <end position="39"/>
    </location>
</feature>
<evidence type="ECO:0000259" key="6">
    <source>
        <dbReference type="Pfam" id="PF02544"/>
    </source>
</evidence>
<dbReference type="GO" id="GO:0006488">
    <property type="term" value="P:dolichol-linked oligosaccharide biosynthetic process"/>
    <property type="evidence" value="ECO:0007669"/>
    <property type="project" value="UniProtKB-UniRule"/>
</dbReference>
<dbReference type="PANTHER" id="PTHR14624">
    <property type="entry name" value="DFG10 PROTEIN"/>
    <property type="match status" value="1"/>
</dbReference>
<organism evidence="7 8">
    <name type="scientific">Achaetomium macrosporum</name>
    <dbReference type="NCBI Taxonomy" id="79813"/>
    <lineage>
        <taxon>Eukaryota</taxon>
        <taxon>Fungi</taxon>
        <taxon>Dikarya</taxon>
        <taxon>Ascomycota</taxon>
        <taxon>Pezizomycotina</taxon>
        <taxon>Sordariomycetes</taxon>
        <taxon>Sordariomycetidae</taxon>
        <taxon>Sordariales</taxon>
        <taxon>Chaetomiaceae</taxon>
        <taxon>Achaetomium</taxon>
    </lineage>
</organism>
<evidence type="ECO:0000256" key="3">
    <source>
        <dbReference type="ARBA" id="ARBA00022989"/>
    </source>
</evidence>
<keyword evidence="8" id="KW-1185">Reference proteome</keyword>
<dbReference type="InterPro" id="IPR039698">
    <property type="entry name" value="Dfg10/SRD5A3"/>
</dbReference>
<feature type="transmembrane region" description="Helical" evidence="5">
    <location>
        <begin position="131"/>
        <end position="148"/>
    </location>
</feature>
<evidence type="ECO:0000313" key="7">
    <source>
        <dbReference type="EMBL" id="KAK4242571.1"/>
    </source>
</evidence>
<dbReference type="EMBL" id="MU860006">
    <property type="protein sequence ID" value="KAK4242571.1"/>
    <property type="molecule type" value="Genomic_DNA"/>
</dbReference>
<feature type="transmembrane region" description="Helical" evidence="5">
    <location>
        <begin position="91"/>
        <end position="111"/>
    </location>
</feature>
<dbReference type="GO" id="GO:0005789">
    <property type="term" value="C:endoplasmic reticulum membrane"/>
    <property type="evidence" value="ECO:0007669"/>
    <property type="project" value="UniProtKB-SubCell"/>
</dbReference>
<keyword evidence="5" id="KW-0521">NADP</keyword>
<dbReference type="PROSITE" id="PS50244">
    <property type="entry name" value="S5A_REDUCTASE"/>
    <property type="match status" value="1"/>
</dbReference>
<evidence type="ECO:0000256" key="2">
    <source>
        <dbReference type="ARBA" id="ARBA00022692"/>
    </source>
</evidence>